<proteinExistence type="predicted"/>
<evidence type="ECO:0000313" key="3">
    <source>
        <dbReference type="EMBL" id="MCH83440.1"/>
    </source>
</evidence>
<dbReference type="Proteomes" id="UP000265520">
    <property type="component" value="Unassembled WGS sequence"/>
</dbReference>
<dbReference type="Gene3D" id="3.80.10.10">
    <property type="entry name" value="Ribonuclease Inhibitor"/>
    <property type="match status" value="1"/>
</dbReference>
<gene>
    <name evidence="3" type="ORF">A2U01_0004260</name>
</gene>
<dbReference type="EMBL" id="LXQA010005197">
    <property type="protein sequence ID" value="MCH83440.1"/>
    <property type="molecule type" value="Genomic_DNA"/>
</dbReference>
<reference evidence="3 4" key="1">
    <citation type="journal article" date="2018" name="Front. Plant Sci.">
        <title>Red Clover (Trifolium pratense) and Zigzag Clover (T. medium) - A Picture of Genomic Similarities and Differences.</title>
        <authorList>
            <person name="Dluhosova J."/>
            <person name="Istvanek J."/>
            <person name="Nedelnik J."/>
            <person name="Repkova J."/>
        </authorList>
    </citation>
    <scope>NUCLEOTIDE SEQUENCE [LARGE SCALE GENOMIC DNA]</scope>
    <source>
        <strain evidence="4">cv. 10/8</strain>
        <tissue evidence="3">Leaf</tissue>
    </source>
</reference>
<comment type="caution">
    <text evidence="3">The sequence shown here is derived from an EMBL/GenBank/DDBJ whole genome shotgun (WGS) entry which is preliminary data.</text>
</comment>
<evidence type="ECO:0000256" key="1">
    <source>
        <dbReference type="ARBA" id="ARBA00022614"/>
    </source>
</evidence>
<accession>A0A392M7J5</accession>
<protein>
    <submittedName>
        <fullName evidence="3">CC-NBS-LRR resistance protein</fullName>
    </submittedName>
</protein>
<dbReference type="GO" id="GO:0006952">
    <property type="term" value="P:defense response"/>
    <property type="evidence" value="ECO:0007669"/>
    <property type="project" value="UniProtKB-KW"/>
</dbReference>
<dbReference type="PANTHER" id="PTHR33463:SF105">
    <property type="entry name" value="AND NB-ARC DOMAIN DISEASE RESISTANCE PROTEIN, PUTATIVE-RELATED"/>
    <property type="match status" value="1"/>
</dbReference>
<feature type="non-terminal residue" evidence="3">
    <location>
        <position position="1"/>
    </location>
</feature>
<dbReference type="InterPro" id="IPR032675">
    <property type="entry name" value="LRR_dom_sf"/>
</dbReference>
<dbReference type="PANTHER" id="PTHR33463">
    <property type="entry name" value="NB-ARC DOMAIN-CONTAINING PROTEIN-RELATED"/>
    <property type="match status" value="1"/>
</dbReference>
<dbReference type="InterPro" id="IPR036388">
    <property type="entry name" value="WH-like_DNA-bd_sf"/>
</dbReference>
<organism evidence="3 4">
    <name type="scientific">Trifolium medium</name>
    <dbReference type="NCBI Taxonomy" id="97028"/>
    <lineage>
        <taxon>Eukaryota</taxon>
        <taxon>Viridiplantae</taxon>
        <taxon>Streptophyta</taxon>
        <taxon>Embryophyta</taxon>
        <taxon>Tracheophyta</taxon>
        <taxon>Spermatophyta</taxon>
        <taxon>Magnoliopsida</taxon>
        <taxon>eudicotyledons</taxon>
        <taxon>Gunneridae</taxon>
        <taxon>Pentapetalae</taxon>
        <taxon>rosids</taxon>
        <taxon>fabids</taxon>
        <taxon>Fabales</taxon>
        <taxon>Fabaceae</taxon>
        <taxon>Papilionoideae</taxon>
        <taxon>50 kb inversion clade</taxon>
        <taxon>NPAAA clade</taxon>
        <taxon>Hologalegina</taxon>
        <taxon>IRL clade</taxon>
        <taxon>Trifolieae</taxon>
        <taxon>Trifolium</taxon>
    </lineage>
</organism>
<keyword evidence="4" id="KW-1185">Reference proteome</keyword>
<dbReference type="InterPro" id="IPR050905">
    <property type="entry name" value="Plant_NBS-LRR"/>
</dbReference>
<dbReference type="AlphaFoldDB" id="A0A392M7J5"/>
<keyword evidence="2" id="KW-0611">Plant defense</keyword>
<dbReference type="Gene3D" id="1.10.10.10">
    <property type="entry name" value="Winged helix-like DNA-binding domain superfamily/Winged helix DNA-binding domain"/>
    <property type="match status" value="1"/>
</dbReference>
<keyword evidence="1" id="KW-0433">Leucine-rich repeat</keyword>
<name>A0A392M7J5_9FABA</name>
<sequence>AIAVIASSLKDQQLRKHEWDATLKSLKKPVSMHGVDDDMVGIYKCLKFSYDYMKDETAKGLFLLSSVFPEDKEIPIEILTRLGIGTGLFGEDYGSYDDARTQAVVAKNKLIDSCLLVEVGEAHVKMHDLVRDAAQWIANKEIRGKEMDLFSCKYDGSKLETLIVDVDRDEHRKCGDAYFFSKATLKYCMQTTEALQLYGIKEGWRNLMPEIVPVDLGMNDLVELSLGCISQLQCLIDTIGSQVPKVLSKLVVLELDRSENLEEMFNGSLSFDSLKNLEELSIQVCKKLQSLFNCKLNLCNLKTVKLWKCPMLVSLFPLLTALGT</sequence>
<evidence type="ECO:0000256" key="2">
    <source>
        <dbReference type="ARBA" id="ARBA00022821"/>
    </source>
</evidence>
<evidence type="ECO:0000313" key="4">
    <source>
        <dbReference type="Proteomes" id="UP000265520"/>
    </source>
</evidence>
<dbReference type="SUPFAM" id="SSF52058">
    <property type="entry name" value="L domain-like"/>
    <property type="match status" value="1"/>
</dbReference>